<dbReference type="SMR" id="A0A1B7TC08"/>
<accession>A0A1B7TC08</accession>
<dbReference type="OrthoDB" id="416253at2759"/>
<evidence type="ECO:0000259" key="5">
    <source>
        <dbReference type="Pfam" id="PF00248"/>
    </source>
</evidence>
<dbReference type="InterPro" id="IPR036812">
    <property type="entry name" value="NAD(P)_OxRdtase_dom_sf"/>
</dbReference>
<dbReference type="InterPro" id="IPR018170">
    <property type="entry name" value="Aldo/ket_reductase_CS"/>
</dbReference>
<dbReference type="InterPro" id="IPR023210">
    <property type="entry name" value="NADP_OxRdtase_dom"/>
</dbReference>
<keyword evidence="1" id="KW-0560">Oxidoreductase</keyword>
<dbReference type="Gene3D" id="3.20.20.100">
    <property type="entry name" value="NADP-dependent oxidoreductase domain"/>
    <property type="match status" value="1"/>
</dbReference>
<dbReference type="PANTHER" id="PTHR11732">
    <property type="entry name" value="ALDO/KETO REDUCTASE"/>
    <property type="match status" value="1"/>
</dbReference>
<dbReference type="GO" id="GO:0016616">
    <property type="term" value="F:oxidoreductase activity, acting on the CH-OH group of donors, NAD or NADP as acceptor"/>
    <property type="evidence" value="ECO:0007669"/>
    <property type="project" value="UniProtKB-ARBA"/>
</dbReference>
<dbReference type="AlphaFoldDB" id="A0A1B7TC08"/>
<feature type="active site" description="Proton donor" evidence="2">
    <location>
        <position position="50"/>
    </location>
</feature>
<dbReference type="InterPro" id="IPR020471">
    <property type="entry name" value="AKR"/>
</dbReference>
<feature type="site" description="Lowers pKa of active site Tyr" evidence="4">
    <location>
        <position position="79"/>
    </location>
</feature>
<dbReference type="PIRSF" id="PIRSF000097">
    <property type="entry name" value="AKR"/>
    <property type="match status" value="1"/>
</dbReference>
<evidence type="ECO:0000313" key="6">
    <source>
        <dbReference type="EMBL" id="OBA26260.1"/>
    </source>
</evidence>
<evidence type="ECO:0000256" key="1">
    <source>
        <dbReference type="ARBA" id="ARBA00023002"/>
    </source>
</evidence>
<feature type="binding site" evidence="3">
    <location>
        <position position="112"/>
    </location>
    <ligand>
        <name>substrate</name>
    </ligand>
</feature>
<evidence type="ECO:0000313" key="7">
    <source>
        <dbReference type="Proteomes" id="UP000092321"/>
    </source>
</evidence>
<keyword evidence="7" id="KW-1185">Reference proteome</keyword>
<sequence length="336" mass="38517">MPVEYISLNNNNKIPNVGLGLWKLNPESNVDTIYNAIKIGYRVLDGAVDYGNTKELGIAVKKAIKDKLVTREELFIVSKLWNNHHAPKNVKPAIEKILKDLDLDYIDLIYIHFPLPFKAVDVNDKDHYPPGFFTPNQLQKGQENVIELENVPLHKTWESLEELYDPKNGIIRNLGLSNCQGVLIQDLLFGCKIKPQILQIEIHPYLPQWRLVEWCHLHDIAVTAYSSFGSQSFIELESAKAKSCVNLLEHQLIKEIASKYEGAGNSDVLLQWAVQRKICVIPKSNNVKRLETNFHFTNKFPNGLSKEDVDKIATLENGTRFNDPWDWNDMKFPTFI</sequence>
<evidence type="ECO:0000256" key="3">
    <source>
        <dbReference type="PIRSR" id="PIRSR000097-2"/>
    </source>
</evidence>
<protein>
    <submittedName>
        <fullName evidence="6">Xylose reductase</fullName>
    </submittedName>
</protein>
<gene>
    <name evidence="6" type="ORF">HANVADRAFT_49258</name>
</gene>
<evidence type="ECO:0000256" key="2">
    <source>
        <dbReference type="PIRSR" id="PIRSR000097-1"/>
    </source>
</evidence>
<dbReference type="SUPFAM" id="SSF51430">
    <property type="entry name" value="NAD(P)-linked oxidoreductase"/>
    <property type="match status" value="1"/>
</dbReference>
<evidence type="ECO:0000256" key="4">
    <source>
        <dbReference type="PIRSR" id="PIRSR000097-3"/>
    </source>
</evidence>
<comment type="caution">
    <text evidence="6">The sequence shown here is derived from an EMBL/GenBank/DDBJ whole genome shotgun (WGS) entry which is preliminary data.</text>
</comment>
<name>A0A1B7TC08_9ASCO</name>
<feature type="domain" description="NADP-dependent oxidoreductase" evidence="5">
    <location>
        <begin position="17"/>
        <end position="314"/>
    </location>
</feature>
<organism evidence="6 7">
    <name type="scientific">Hanseniaspora valbyensis NRRL Y-1626</name>
    <dbReference type="NCBI Taxonomy" id="766949"/>
    <lineage>
        <taxon>Eukaryota</taxon>
        <taxon>Fungi</taxon>
        <taxon>Dikarya</taxon>
        <taxon>Ascomycota</taxon>
        <taxon>Saccharomycotina</taxon>
        <taxon>Saccharomycetes</taxon>
        <taxon>Saccharomycodales</taxon>
        <taxon>Saccharomycodaceae</taxon>
        <taxon>Hanseniaspora</taxon>
    </lineage>
</organism>
<dbReference type="PROSITE" id="PS00063">
    <property type="entry name" value="ALDOKETO_REDUCTASE_3"/>
    <property type="match status" value="1"/>
</dbReference>
<dbReference type="Proteomes" id="UP000092321">
    <property type="component" value="Unassembled WGS sequence"/>
</dbReference>
<proteinExistence type="predicted"/>
<dbReference type="PRINTS" id="PR00069">
    <property type="entry name" value="ALDKETRDTASE"/>
</dbReference>
<reference evidence="7" key="1">
    <citation type="journal article" date="2016" name="Proc. Natl. Acad. Sci. U.S.A.">
        <title>Comparative genomics of biotechnologically important yeasts.</title>
        <authorList>
            <person name="Riley R."/>
            <person name="Haridas S."/>
            <person name="Wolfe K.H."/>
            <person name="Lopes M.R."/>
            <person name="Hittinger C.T."/>
            <person name="Goeker M."/>
            <person name="Salamov A.A."/>
            <person name="Wisecaver J.H."/>
            <person name="Long T.M."/>
            <person name="Calvey C.H."/>
            <person name="Aerts A.L."/>
            <person name="Barry K.W."/>
            <person name="Choi C."/>
            <person name="Clum A."/>
            <person name="Coughlan A.Y."/>
            <person name="Deshpande S."/>
            <person name="Douglass A.P."/>
            <person name="Hanson S.J."/>
            <person name="Klenk H.-P."/>
            <person name="LaButti K.M."/>
            <person name="Lapidus A."/>
            <person name="Lindquist E.A."/>
            <person name="Lipzen A.M."/>
            <person name="Meier-Kolthoff J.P."/>
            <person name="Ohm R.A."/>
            <person name="Otillar R.P."/>
            <person name="Pangilinan J.L."/>
            <person name="Peng Y."/>
            <person name="Rokas A."/>
            <person name="Rosa C.A."/>
            <person name="Scheuner C."/>
            <person name="Sibirny A.A."/>
            <person name="Slot J.C."/>
            <person name="Stielow J.B."/>
            <person name="Sun H."/>
            <person name="Kurtzman C.P."/>
            <person name="Blackwell M."/>
            <person name="Grigoriev I.V."/>
            <person name="Jeffries T.W."/>
        </authorList>
    </citation>
    <scope>NUCLEOTIDE SEQUENCE [LARGE SCALE GENOMIC DNA]</scope>
    <source>
        <strain evidence="7">NRRL Y-1626</strain>
    </source>
</reference>
<dbReference type="Pfam" id="PF00248">
    <property type="entry name" value="Aldo_ket_red"/>
    <property type="match status" value="1"/>
</dbReference>
<dbReference type="EMBL" id="LXPE01000020">
    <property type="protein sequence ID" value="OBA26260.1"/>
    <property type="molecule type" value="Genomic_DNA"/>
</dbReference>